<dbReference type="InterPro" id="IPR004827">
    <property type="entry name" value="bZIP"/>
</dbReference>
<dbReference type="PANTHER" id="PTHR11462:SF35">
    <property type="entry name" value="TRANSCRIPTION FACTOR JRA"/>
    <property type="match status" value="1"/>
</dbReference>
<dbReference type="Proteomes" id="UP000050424">
    <property type="component" value="Unassembled WGS sequence"/>
</dbReference>
<keyword evidence="1" id="KW-0805">Transcription regulation</keyword>
<evidence type="ECO:0000256" key="1">
    <source>
        <dbReference type="ARBA" id="ARBA00023015"/>
    </source>
</evidence>
<feature type="domain" description="BZIP" evidence="5">
    <location>
        <begin position="198"/>
        <end position="212"/>
    </location>
</feature>
<dbReference type="GO" id="GO:0000978">
    <property type="term" value="F:RNA polymerase II cis-regulatory region sequence-specific DNA binding"/>
    <property type="evidence" value="ECO:0007669"/>
    <property type="project" value="TreeGrafter"/>
</dbReference>
<organism evidence="6 7">
    <name type="scientific">Neonectria ditissima</name>
    <dbReference type="NCBI Taxonomy" id="78410"/>
    <lineage>
        <taxon>Eukaryota</taxon>
        <taxon>Fungi</taxon>
        <taxon>Dikarya</taxon>
        <taxon>Ascomycota</taxon>
        <taxon>Pezizomycotina</taxon>
        <taxon>Sordariomycetes</taxon>
        <taxon>Hypocreomycetidae</taxon>
        <taxon>Hypocreales</taxon>
        <taxon>Nectriaceae</taxon>
        <taxon>Neonectria</taxon>
    </lineage>
</organism>
<gene>
    <name evidence="6" type="ORF">AK830_g10976</name>
</gene>
<dbReference type="GO" id="GO:0005667">
    <property type="term" value="C:transcription regulator complex"/>
    <property type="evidence" value="ECO:0007669"/>
    <property type="project" value="TreeGrafter"/>
</dbReference>
<proteinExistence type="predicted"/>
<comment type="caution">
    <text evidence="6">The sequence shown here is derived from an EMBL/GenBank/DDBJ whole genome shotgun (WGS) entry which is preliminary data.</text>
</comment>
<evidence type="ECO:0000313" key="6">
    <source>
        <dbReference type="EMBL" id="KPM35591.1"/>
    </source>
</evidence>
<evidence type="ECO:0000256" key="2">
    <source>
        <dbReference type="ARBA" id="ARBA00023125"/>
    </source>
</evidence>
<reference evidence="6 7" key="1">
    <citation type="submission" date="2015-09" db="EMBL/GenBank/DDBJ databases">
        <title>Draft genome of a European isolate of the apple canker pathogen Neonectria ditissima.</title>
        <authorList>
            <person name="Gomez-Cortecero A."/>
            <person name="Harrison R.J."/>
            <person name="Armitage A.D."/>
        </authorList>
    </citation>
    <scope>NUCLEOTIDE SEQUENCE [LARGE SCALE GENOMIC DNA]</scope>
    <source>
        <strain evidence="6 7">R09/05</strain>
    </source>
</reference>
<dbReference type="Gene3D" id="1.20.5.170">
    <property type="match status" value="1"/>
</dbReference>
<keyword evidence="7" id="KW-1185">Reference proteome</keyword>
<protein>
    <recommendedName>
        <fullName evidence="5">BZIP domain-containing protein</fullName>
    </recommendedName>
</protein>
<feature type="region of interest" description="Disordered" evidence="4">
    <location>
        <begin position="114"/>
        <end position="208"/>
    </location>
</feature>
<dbReference type="PANTHER" id="PTHR11462">
    <property type="entry name" value="JUN TRANSCRIPTION FACTOR-RELATED"/>
    <property type="match status" value="1"/>
</dbReference>
<sequence length="292" mass="31941">MGEYQPNASGSYPEVYPLYGIDEEAFTNVDFMGVESPLTTFSTPSSLQFTSDKCPVSLLSPRDGGIYAGTQAYTDSYINDFVPGLNTTSPDYWSAGLAGFTADTIAEPSLAAPSEYDTVPDRSSQSSSAAKSPTGKRKRNPSHYPTPGSMTAESPRNDPINVPTDGGREPPSTHGNDGDGCEVSPITKPSKRQDTQQRHQSNRVAAHKFRTKKNEASQRLKMDKKNKEKVNSELISCVADLTLEIRDLKMQLLQHTDCKCVLIQKYIAHEAKQFVEGIDHTCGREKLDISGP</sequence>
<keyword evidence="3" id="KW-0804">Transcription</keyword>
<evidence type="ECO:0000259" key="5">
    <source>
        <dbReference type="PROSITE" id="PS00036"/>
    </source>
</evidence>
<feature type="compositionally biased region" description="Low complexity" evidence="4">
    <location>
        <begin position="123"/>
        <end position="132"/>
    </location>
</feature>
<dbReference type="EMBL" id="LKCW01000244">
    <property type="protein sequence ID" value="KPM35591.1"/>
    <property type="molecule type" value="Genomic_DNA"/>
</dbReference>
<dbReference type="OrthoDB" id="295274at2759"/>
<name>A0A0P7B4X6_9HYPO</name>
<keyword evidence="2" id="KW-0238">DNA-binding</keyword>
<dbReference type="GO" id="GO:0000981">
    <property type="term" value="F:DNA-binding transcription factor activity, RNA polymerase II-specific"/>
    <property type="evidence" value="ECO:0007669"/>
    <property type="project" value="TreeGrafter"/>
</dbReference>
<evidence type="ECO:0000313" key="7">
    <source>
        <dbReference type="Proteomes" id="UP000050424"/>
    </source>
</evidence>
<dbReference type="InterPro" id="IPR050946">
    <property type="entry name" value="AP-1_TF_bZIP"/>
</dbReference>
<dbReference type="InterPro" id="IPR046347">
    <property type="entry name" value="bZIP_sf"/>
</dbReference>
<dbReference type="PROSITE" id="PS00036">
    <property type="entry name" value="BZIP_BASIC"/>
    <property type="match status" value="1"/>
</dbReference>
<dbReference type="CDD" id="cd14687">
    <property type="entry name" value="bZIP_ATF2"/>
    <property type="match status" value="1"/>
</dbReference>
<dbReference type="STRING" id="78410.A0A0P7B4X6"/>
<evidence type="ECO:0000256" key="4">
    <source>
        <dbReference type="SAM" id="MobiDB-lite"/>
    </source>
</evidence>
<accession>A0A0P7B4X6</accession>
<dbReference type="AlphaFoldDB" id="A0A0P7B4X6"/>
<evidence type="ECO:0000256" key="3">
    <source>
        <dbReference type="ARBA" id="ARBA00023163"/>
    </source>
</evidence>
<dbReference type="SUPFAM" id="SSF57959">
    <property type="entry name" value="Leucine zipper domain"/>
    <property type="match status" value="1"/>
</dbReference>